<dbReference type="PANTHER" id="PTHR36832:SF1">
    <property type="entry name" value="SLR1174 PROTEIN"/>
    <property type="match status" value="1"/>
</dbReference>
<reference evidence="2 3" key="1">
    <citation type="submission" date="2023-02" db="EMBL/GenBank/DDBJ databases">
        <title>Dictyobacter halimunensis sp. nov., a new member of the class Ktedonobacteria from forest soil in a geothermal area.</title>
        <authorList>
            <person name="Rachmania M.K."/>
            <person name="Ningsih F."/>
            <person name="Sakai Y."/>
            <person name="Yabe S."/>
            <person name="Yokota A."/>
            <person name="Sjamsuridzal W."/>
        </authorList>
    </citation>
    <scope>NUCLEOTIDE SEQUENCE [LARGE SCALE GENOMIC DNA]</scope>
    <source>
        <strain evidence="2 3">S3.2.2.5</strain>
    </source>
</reference>
<dbReference type="RefSeq" id="WP_338250667.1">
    <property type="nucleotide sequence ID" value="NZ_BSRI01000001.1"/>
</dbReference>
<feature type="transmembrane region" description="Helical" evidence="1">
    <location>
        <begin position="20"/>
        <end position="44"/>
    </location>
</feature>
<keyword evidence="1" id="KW-0812">Transmembrane</keyword>
<accession>A0ABQ6FQC6</accession>
<sequence>MKRILHLLLISTKREILQWLAWRSFLLTMIVNQAVTPLLGLIVWSVALPGIGQITTYYVALLIVQLMTVSYEYHTFSAGIYRGTLSQELLKPQPVVLGPLGTNLALRIWHLLFGLPIIIFVGIISKTVVDLRMVLLAFPALLLAATLRFLFTYLLALSAFWSQKADNIVGFGETLLFLLGGSAAPIILFPSALRPLAEALPFRAMLGFPAEMISSSLNSAQILTAYSWQVLWTLMFLLVVVFVERSGLRHYIAIGG</sequence>
<dbReference type="Proteomes" id="UP001344906">
    <property type="component" value="Unassembled WGS sequence"/>
</dbReference>
<feature type="transmembrane region" description="Helical" evidence="1">
    <location>
        <begin position="168"/>
        <end position="193"/>
    </location>
</feature>
<keyword evidence="1" id="KW-1133">Transmembrane helix</keyword>
<evidence type="ECO:0000313" key="3">
    <source>
        <dbReference type="Proteomes" id="UP001344906"/>
    </source>
</evidence>
<feature type="transmembrane region" description="Helical" evidence="1">
    <location>
        <begin position="108"/>
        <end position="129"/>
    </location>
</feature>
<protein>
    <submittedName>
        <fullName evidence="2">ABC transporter permease</fullName>
    </submittedName>
</protein>
<dbReference type="PANTHER" id="PTHR36832">
    <property type="entry name" value="SLR1174 PROTEIN-RELATED"/>
    <property type="match status" value="1"/>
</dbReference>
<dbReference type="EMBL" id="BSRI01000001">
    <property type="protein sequence ID" value="GLV55895.1"/>
    <property type="molecule type" value="Genomic_DNA"/>
</dbReference>
<organism evidence="2 3">
    <name type="scientific">Dictyobacter halimunensis</name>
    <dbReference type="NCBI Taxonomy" id="3026934"/>
    <lineage>
        <taxon>Bacteria</taxon>
        <taxon>Bacillati</taxon>
        <taxon>Chloroflexota</taxon>
        <taxon>Ktedonobacteria</taxon>
        <taxon>Ktedonobacterales</taxon>
        <taxon>Dictyobacteraceae</taxon>
        <taxon>Dictyobacter</taxon>
    </lineage>
</organism>
<feature type="transmembrane region" description="Helical" evidence="1">
    <location>
        <begin position="56"/>
        <end position="73"/>
    </location>
</feature>
<feature type="transmembrane region" description="Helical" evidence="1">
    <location>
        <begin position="135"/>
        <end position="156"/>
    </location>
</feature>
<name>A0ABQ6FQC6_9CHLR</name>
<evidence type="ECO:0000313" key="2">
    <source>
        <dbReference type="EMBL" id="GLV55895.1"/>
    </source>
</evidence>
<keyword evidence="3" id="KW-1185">Reference proteome</keyword>
<evidence type="ECO:0000256" key="1">
    <source>
        <dbReference type="SAM" id="Phobius"/>
    </source>
</evidence>
<feature type="transmembrane region" description="Helical" evidence="1">
    <location>
        <begin position="225"/>
        <end position="243"/>
    </location>
</feature>
<proteinExistence type="predicted"/>
<dbReference type="InterPro" id="IPR010390">
    <property type="entry name" value="ABC-2_transporter-like"/>
</dbReference>
<dbReference type="Pfam" id="PF06182">
    <property type="entry name" value="ABC2_membrane_6"/>
    <property type="match status" value="1"/>
</dbReference>
<keyword evidence="1" id="KW-0472">Membrane</keyword>
<comment type="caution">
    <text evidence="2">The sequence shown here is derived from an EMBL/GenBank/DDBJ whole genome shotgun (WGS) entry which is preliminary data.</text>
</comment>
<gene>
    <name evidence="2" type="ORF">KDH_27390</name>
</gene>